<organism evidence="4">
    <name type="scientific">Perkinsus marinus (strain ATCC 50983 / TXsc)</name>
    <dbReference type="NCBI Taxonomy" id="423536"/>
    <lineage>
        <taxon>Eukaryota</taxon>
        <taxon>Sar</taxon>
        <taxon>Alveolata</taxon>
        <taxon>Perkinsozoa</taxon>
        <taxon>Perkinsea</taxon>
        <taxon>Perkinsida</taxon>
        <taxon>Perkinsidae</taxon>
        <taxon>Perkinsus</taxon>
    </lineage>
</organism>
<sequence>MIEGMELRVESVARELDEFERRDGALINTLEKQVEKARRDKLRLEKAQAHKKRIERRLIAAYERMEKPDEKSKPAKPIRFRSVPTDATQKRRQTAEEIRKQALKEYTELLGIDAAEYEIQEERQ</sequence>
<feature type="region of interest" description="Disordered" evidence="2">
    <location>
        <begin position="65"/>
        <end position="96"/>
    </location>
</feature>
<reference evidence="3 4" key="1">
    <citation type="submission" date="2008-07" db="EMBL/GenBank/DDBJ databases">
        <authorList>
            <person name="El-Sayed N."/>
            <person name="Caler E."/>
            <person name="Inman J."/>
            <person name="Amedeo P."/>
            <person name="Hass B."/>
            <person name="Wortman J."/>
        </authorList>
    </citation>
    <scope>NUCLEOTIDE SEQUENCE [LARGE SCALE GENOMIC DNA]</scope>
    <source>
        <strain evidence="4">ATCC 50983 / TXsc</strain>
    </source>
</reference>
<name>C5L5N0_PERM5</name>
<gene>
    <name evidence="3" type="ORF">Pmar_PMAR026461</name>
</gene>
<evidence type="ECO:0000256" key="2">
    <source>
        <dbReference type="SAM" id="MobiDB-lite"/>
    </source>
</evidence>
<dbReference type="Proteomes" id="UP000007800">
    <property type="component" value="Unassembled WGS sequence"/>
</dbReference>
<dbReference type="AlphaFoldDB" id="C5L5N0"/>
<proteinExistence type="predicted"/>
<dbReference type="GeneID" id="9064061"/>
<evidence type="ECO:0000313" key="4">
    <source>
        <dbReference type="Proteomes" id="UP000007800"/>
    </source>
</evidence>
<dbReference type="EMBL" id="GG679436">
    <property type="protein sequence ID" value="EER07964.1"/>
    <property type="molecule type" value="Genomic_DNA"/>
</dbReference>
<keyword evidence="1" id="KW-0175">Coiled coil</keyword>
<evidence type="ECO:0000313" key="3">
    <source>
        <dbReference type="EMBL" id="EER07964.1"/>
    </source>
</evidence>
<feature type="coiled-coil region" evidence="1">
    <location>
        <begin position="2"/>
        <end position="64"/>
    </location>
</feature>
<dbReference type="OrthoDB" id="10535446at2759"/>
<protein>
    <submittedName>
        <fullName evidence="3">Uncharacterized protein</fullName>
    </submittedName>
</protein>
<dbReference type="RefSeq" id="XP_002776148.1">
    <property type="nucleotide sequence ID" value="XM_002776102.1"/>
</dbReference>
<keyword evidence="4" id="KW-1185">Reference proteome</keyword>
<dbReference type="InParanoid" id="C5L5N0"/>
<accession>C5L5N0</accession>
<evidence type="ECO:0000256" key="1">
    <source>
        <dbReference type="SAM" id="Coils"/>
    </source>
</evidence>